<keyword evidence="3" id="KW-1185">Reference proteome</keyword>
<dbReference type="Pfam" id="PF18885">
    <property type="entry name" value="DUF5648"/>
    <property type="match status" value="1"/>
</dbReference>
<dbReference type="RefSeq" id="WP_185049893.1">
    <property type="nucleotide sequence ID" value="NZ_BAABIX010000005.1"/>
</dbReference>
<dbReference type="PANTHER" id="PTHR41244">
    <property type="entry name" value="RHAMNAN SYNTHESIS F"/>
    <property type="match status" value="1"/>
</dbReference>
<dbReference type="InterPro" id="IPR043708">
    <property type="entry name" value="DUF5648"/>
</dbReference>
<dbReference type="PANTHER" id="PTHR41244:SF1">
    <property type="entry name" value="GLYCOSYLTRANSFERASE"/>
    <property type="match status" value="1"/>
</dbReference>
<dbReference type="AlphaFoldDB" id="A0A840NZI3"/>
<evidence type="ECO:0000259" key="1">
    <source>
        <dbReference type="Pfam" id="PF18885"/>
    </source>
</evidence>
<accession>A0A840NZI3</accession>
<sequence length="532" mass="59546">MSTVNLPRPARAVASSAEEKVDFPVPLVEMLAPGGRGRLYTLSTEEASLAAERHGFRRQPTRAGYLWRNSFQGARAVHRLRLVGTSTYLLSVSDAERDDLVADGRFVDEGVMGYVAAEQRPGAERLLRFANSYEWRVAVESEADRLKALGYRVDGPMGWVHPEWIRAGAIYFGSWNPSSDMVIGATKTWYQRDGDWWGGVRDYYGRDPGVEPSKYNVWKDEDFSNLKPSIGYYDDSEPETLEKHITQASSAGLSFFQFYWYWNSEDRQPRPDVAIEAFKAARNSAAMDFAVTICAHPSGDLRIPRSDHTAAAEALVGRYLNEPNYLRANDGRLIVGLCDHTGLTGDGTAGAGDVRAFVAALRERARTDLNEEILVLSNWEMHVGTDPAVFGADGSYCGVRYDHQPSYVSYVQEMAGYFAAAPRTFMRCAASDFDERPRYPHLIQDPDKIRWYRDQTIELFRQGVGRIRTDIARSTRLSPIDNLVGFYAWNEWHEGGIIEPNVRDGCAYLDVIRSELRLTGGQGCVASGIAPS</sequence>
<organism evidence="2 3">
    <name type="scientific">Thermocatellispora tengchongensis</name>
    <dbReference type="NCBI Taxonomy" id="1073253"/>
    <lineage>
        <taxon>Bacteria</taxon>
        <taxon>Bacillati</taxon>
        <taxon>Actinomycetota</taxon>
        <taxon>Actinomycetes</taxon>
        <taxon>Streptosporangiales</taxon>
        <taxon>Streptosporangiaceae</taxon>
        <taxon>Thermocatellispora</taxon>
    </lineage>
</organism>
<reference evidence="2 3" key="1">
    <citation type="submission" date="2020-08" db="EMBL/GenBank/DDBJ databases">
        <title>Genomic Encyclopedia of Type Strains, Phase IV (KMG-IV): sequencing the most valuable type-strain genomes for metagenomic binning, comparative biology and taxonomic classification.</title>
        <authorList>
            <person name="Goeker M."/>
        </authorList>
    </citation>
    <scope>NUCLEOTIDE SEQUENCE [LARGE SCALE GENOMIC DNA]</scope>
    <source>
        <strain evidence="2 3">DSM 45615</strain>
    </source>
</reference>
<comment type="caution">
    <text evidence="2">The sequence shown here is derived from an EMBL/GenBank/DDBJ whole genome shotgun (WGS) entry which is preliminary data.</text>
</comment>
<name>A0A840NZI3_9ACTN</name>
<protein>
    <recommendedName>
        <fullName evidence="1">DUF5648 domain-containing protein</fullName>
    </recommendedName>
</protein>
<evidence type="ECO:0000313" key="2">
    <source>
        <dbReference type="EMBL" id="MBB5132898.1"/>
    </source>
</evidence>
<dbReference type="InterPro" id="IPR032719">
    <property type="entry name" value="WbsX"/>
</dbReference>
<evidence type="ECO:0000313" key="3">
    <source>
        <dbReference type="Proteomes" id="UP000578449"/>
    </source>
</evidence>
<dbReference type="EMBL" id="JACHGN010000005">
    <property type="protein sequence ID" value="MBB5132898.1"/>
    <property type="molecule type" value="Genomic_DNA"/>
</dbReference>
<proteinExistence type="predicted"/>
<feature type="domain" description="DUF5648" evidence="1">
    <location>
        <begin position="32"/>
        <end position="156"/>
    </location>
</feature>
<dbReference type="Gene3D" id="3.20.20.80">
    <property type="entry name" value="Glycosidases"/>
    <property type="match status" value="1"/>
</dbReference>
<dbReference type="Pfam" id="PF14307">
    <property type="entry name" value="Glyco_tran_WbsX"/>
    <property type="match status" value="1"/>
</dbReference>
<dbReference type="Proteomes" id="UP000578449">
    <property type="component" value="Unassembled WGS sequence"/>
</dbReference>
<gene>
    <name evidence="2" type="ORF">HNP84_002619</name>
</gene>